<evidence type="ECO:0000256" key="2">
    <source>
        <dbReference type="PROSITE-ProRule" id="PRU00708"/>
    </source>
</evidence>
<dbReference type="GO" id="GO:0003730">
    <property type="term" value="F:mRNA 3'-UTR binding"/>
    <property type="evidence" value="ECO:0007669"/>
    <property type="project" value="TreeGrafter"/>
</dbReference>
<evidence type="ECO:0000313" key="4">
    <source>
        <dbReference type="EMBL" id="KAK7790431.1"/>
    </source>
</evidence>
<comment type="caution">
    <text evidence="4">The sequence shown here is derived from an EMBL/GenBank/DDBJ whole genome shotgun (WGS) entry which is preliminary data.</text>
</comment>
<gene>
    <name evidence="4" type="ORF">R5R35_009482</name>
</gene>
<dbReference type="GO" id="GO:0070129">
    <property type="term" value="P:regulation of mitochondrial translation"/>
    <property type="evidence" value="ECO:0007669"/>
    <property type="project" value="TreeGrafter"/>
</dbReference>
<keyword evidence="5" id="KW-1185">Reference proteome</keyword>
<dbReference type="InterPro" id="IPR002885">
    <property type="entry name" value="PPR_rpt"/>
</dbReference>
<dbReference type="PANTHER" id="PTHR46669:SF2">
    <property type="entry name" value="EG:BACN32G11.3 PROTEIN"/>
    <property type="match status" value="1"/>
</dbReference>
<dbReference type="InterPro" id="IPR057027">
    <property type="entry name" value="TPR_mt"/>
</dbReference>
<keyword evidence="1" id="KW-0677">Repeat</keyword>
<feature type="repeat" description="PPR" evidence="2">
    <location>
        <begin position="225"/>
        <end position="259"/>
    </location>
</feature>
<dbReference type="PANTHER" id="PTHR46669">
    <property type="entry name" value="LEUCINE-RICH PPR MOTIF-CONTAINING PROTEIN, MITOCHONDRIAL"/>
    <property type="match status" value="1"/>
</dbReference>
<dbReference type="GO" id="GO:0005634">
    <property type="term" value="C:nucleus"/>
    <property type="evidence" value="ECO:0007669"/>
    <property type="project" value="TreeGrafter"/>
</dbReference>
<evidence type="ECO:0000259" key="3">
    <source>
        <dbReference type="Pfam" id="PF23276"/>
    </source>
</evidence>
<dbReference type="GO" id="GO:0005739">
    <property type="term" value="C:mitochondrion"/>
    <property type="evidence" value="ECO:0007669"/>
    <property type="project" value="TreeGrafter"/>
</dbReference>
<feature type="repeat" description="PPR" evidence="2">
    <location>
        <begin position="190"/>
        <end position="224"/>
    </location>
</feature>
<dbReference type="AlphaFoldDB" id="A0AAN9YZF6"/>
<dbReference type="Gene3D" id="1.25.40.10">
    <property type="entry name" value="Tetratricopeptide repeat domain"/>
    <property type="match status" value="2"/>
</dbReference>
<evidence type="ECO:0000256" key="1">
    <source>
        <dbReference type="ARBA" id="ARBA00022737"/>
    </source>
</evidence>
<organism evidence="4 5">
    <name type="scientific">Gryllus longicercus</name>
    <dbReference type="NCBI Taxonomy" id="2509291"/>
    <lineage>
        <taxon>Eukaryota</taxon>
        <taxon>Metazoa</taxon>
        <taxon>Ecdysozoa</taxon>
        <taxon>Arthropoda</taxon>
        <taxon>Hexapoda</taxon>
        <taxon>Insecta</taxon>
        <taxon>Pterygota</taxon>
        <taxon>Neoptera</taxon>
        <taxon>Polyneoptera</taxon>
        <taxon>Orthoptera</taxon>
        <taxon>Ensifera</taxon>
        <taxon>Gryllidea</taxon>
        <taxon>Grylloidea</taxon>
        <taxon>Gryllidae</taxon>
        <taxon>Gryllinae</taxon>
        <taxon>Gryllus</taxon>
    </lineage>
</organism>
<evidence type="ECO:0000313" key="5">
    <source>
        <dbReference type="Proteomes" id="UP001378592"/>
    </source>
</evidence>
<accession>A0AAN9YZF6</accession>
<dbReference type="PROSITE" id="PS51375">
    <property type="entry name" value="PPR"/>
    <property type="match status" value="4"/>
</dbReference>
<sequence length="1022" mass="115468">MLPWAFLKRTFPLRCGQRKHLCLAQTQKKYFPKYPMKQQCNITSKTNFCKDINSFACSQVKIYEYNSEERKSKTSNEISEVLDNINLDIKNHSRVKYEDAKKLLSFMREGLIAENEKYALLLLEWCCNFMPDMDSVSRISLALSVWKFLTSVGIEIKTKHYNVLLKCYAANSYKIPVMKFLSEMKEVVPESTTFELLLDCACVVGDLEEAMLVIKLMKDKNMPISEATFNSLILGHARAGDIKNSLSTLDAMYAANIFPSANTYTVVLQSYAHFGNIKEMKRVYEEAASKNINLNIHLVMNICRTLAVNQHDKLILEFLDWLPNDLKRFTLAVENTILELINLNCEKAALSIMMSVLPEGVHTAEQSCAFFVYEICRANIDPGNIINICNYLEKNEMYPRALYKAAEVSLHLGKPDLTLPIFQTLAKNGETLRPHYFWPLFKQSAKVDGEAGVLKTLKEMQAFKVIPDFHTLVDYILPVISTNNPETTVQKLQDCGVAAHHSLTSVAATLLLTGRIHSLTHLCKSYVTKMDYDKLMQPLVQTFIVNKKIQPVSAFLKVASKHETNDLAGHFVLELLAIKRTRLRKDDVINLLQSFKSVGLSISPFASEIIARYFKNGGADSNLYNQISLLLTSITQSDLQLSPSEMIDASIPHPRDMNLEELENHLVELKSKLMNTRGVLRRLLQLHMREGNIKRVLEVKKELENSGFKFSPGMLASLFDMYIKIEDESSAEKILNEIMNEAPNFIIDEHKIIDYASLLVTKNQYKAAISVLERRAASGNVCGGEGISRNCWQLLNTLALQGEAEKVKHMFHLLRTLGFCSVTNTLLGPLVRAHLVRGETESAVREYQHCAANFKTTPLQLELISYLVRQTDSPNNQKLLEDTLVASSLVHGEASTYATYIVALAEAGKKKEIQNFIAKNGSNVHSASLLSKIKLLVKENKLGPLLILAEECDRLPKFNSSLLYTSVLKVLDKQGDCDGALKLWTLMQENNVQPSNEFLKHLASILKSHKRQIPFVVTESEQ</sequence>
<dbReference type="Pfam" id="PF23276">
    <property type="entry name" value="TPR_24"/>
    <property type="match status" value="1"/>
</dbReference>
<protein>
    <recommendedName>
        <fullName evidence="3">Pentatricopeptide repeat-containing protein-mitochondrial domain-containing protein</fullName>
    </recommendedName>
</protein>
<dbReference type="Proteomes" id="UP001378592">
    <property type="component" value="Unassembled WGS sequence"/>
</dbReference>
<dbReference type="EMBL" id="JAZDUA010000625">
    <property type="protein sequence ID" value="KAK7790431.1"/>
    <property type="molecule type" value="Genomic_DNA"/>
</dbReference>
<dbReference type="InterPro" id="IPR011990">
    <property type="entry name" value="TPR-like_helical_dom_sf"/>
</dbReference>
<feature type="repeat" description="PPR" evidence="2">
    <location>
        <begin position="260"/>
        <end position="294"/>
    </location>
</feature>
<proteinExistence type="predicted"/>
<feature type="repeat" description="PPR" evidence="2">
    <location>
        <begin position="960"/>
        <end position="994"/>
    </location>
</feature>
<reference evidence="4 5" key="1">
    <citation type="submission" date="2024-03" db="EMBL/GenBank/DDBJ databases">
        <title>The genome assembly and annotation of the cricket Gryllus longicercus Weissman &amp; Gray.</title>
        <authorList>
            <person name="Szrajer S."/>
            <person name="Gray D."/>
            <person name="Ylla G."/>
        </authorList>
    </citation>
    <scope>NUCLEOTIDE SEQUENCE [LARGE SCALE GENOMIC DNA]</scope>
    <source>
        <strain evidence="4">DAG 2021-001</strain>
        <tissue evidence="4">Whole body minus gut</tissue>
    </source>
</reference>
<feature type="domain" description="Pentatricopeptide repeat-containing protein-mitochondrial" evidence="3">
    <location>
        <begin position="195"/>
        <end position="308"/>
    </location>
</feature>
<dbReference type="InterPro" id="IPR033490">
    <property type="entry name" value="LRP130"/>
</dbReference>
<name>A0AAN9YZF6_9ORTH</name>